<feature type="region of interest" description="Disordered" evidence="1">
    <location>
        <begin position="141"/>
        <end position="271"/>
    </location>
</feature>
<organism evidence="2 3">
    <name type="scientific">Zygosaccharomyces mellis</name>
    <dbReference type="NCBI Taxonomy" id="42258"/>
    <lineage>
        <taxon>Eukaryota</taxon>
        <taxon>Fungi</taxon>
        <taxon>Dikarya</taxon>
        <taxon>Ascomycota</taxon>
        <taxon>Saccharomycotina</taxon>
        <taxon>Saccharomycetes</taxon>
        <taxon>Saccharomycetales</taxon>
        <taxon>Saccharomycetaceae</taxon>
        <taxon>Zygosaccharomyces</taxon>
    </lineage>
</organism>
<gene>
    <name evidence="2" type="ORF">ZYGM_001567</name>
</gene>
<dbReference type="EMBL" id="BIMX01000004">
    <property type="protein sequence ID" value="GCE98126.1"/>
    <property type="molecule type" value="Genomic_DNA"/>
</dbReference>
<feature type="compositionally biased region" description="Basic and acidic residues" evidence="1">
    <location>
        <begin position="984"/>
        <end position="993"/>
    </location>
</feature>
<feature type="compositionally biased region" description="Basic and acidic residues" evidence="1">
    <location>
        <begin position="553"/>
        <end position="562"/>
    </location>
</feature>
<accession>A0A4C2E491</accession>
<feature type="region of interest" description="Disordered" evidence="1">
    <location>
        <begin position="1"/>
        <end position="39"/>
    </location>
</feature>
<feature type="compositionally biased region" description="Basic and acidic residues" evidence="1">
    <location>
        <begin position="424"/>
        <end position="451"/>
    </location>
</feature>
<feature type="compositionally biased region" description="Basic residues" evidence="1">
    <location>
        <begin position="1336"/>
        <end position="1347"/>
    </location>
</feature>
<feature type="compositionally biased region" description="Basic residues" evidence="1">
    <location>
        <begin position="1388"/>
        <end position="1397"/>
    </location>
</feature>
<comment type="caution">
    <text evidence="2">The sequence shown here is derived from an EMBL/GenBank/DDBJ whole genome shotgun (WGS) entry which is preliminary data.</text>
</comment>
<feature type="compositionally biased region" description="Acidic residues" evidence="1">
    <location>
        <begin position="174"/>
        <end position="188"/>
    </location>
</feature>
<feature type="compositionally biased region" description="Basic and acidic residues" evidence="1">
    <location>
        <begin position="1314"/>
        <end position="1330"/>
    </location>
</feature>
<keyword evidence="3" id="KW-1185">Reference proteome</keyword>
<reference evidence="2 3" key="1">
    <citation type="submission" date="2019-01" db="EMBL/GenBank/DDBJ databases">
        <title>Draft Genome Sequencing of Zygosaccharomyces mellis Ca-7.</title>
        <authorList>
            <person name="Shiwa Y."/>
            <person name="Kanesaki Y."/>
            <person name="Ishige T."/>
            <person name="Mura K."/>
            <person name="Hori T."/>
            <person name="Tamura T."/>
        </authorList>
    </citation>
    <scope>NUCLEOTIDE SEQUENCE [LARGE SCALE GENOMIC DNA]</scope>
    <source>
        <strain evidence="2 3">Ca-7</strain>
    </source>
</reference>
<feature type="compositionally biased region" description="Polar residues" evidence="1">
    <location>
        <begin position="575"/>
        <end position="586"/>
    </location>
</feature>
<feature type="compositionally biased region" description="Basic and acidic residues" evidence="1">
    <location>
        <begin position="1169"/>
        <end position="1235"/>
    </location>
</feature>
<proteinExistence type="predicted"/>
<feature type="region of interest" description="Disordered" evidence="1">
    <location>
        <begin position="1114"/>
        <end position="1397"/>
    </location>
</feature>
<feature type="region of interest" description="Disordered" evidence="1">
    <location>
        <begin position="336"/>
        <end position="468"/>
    </location>
</feature>
<feature type="region of interest" description="Disordered" evidence="1">
    <location>
        <begin position="551"/>
        <end position="586"/>
    </location>
</feature>
<dbReference type="Proteomes" id="UP000301737">
    <property type="component" value="Unassembled WGS sequence"/>
</dbReference>
<name>A0A4C2E491_9SACH</name>
<evidence type="ECO:0000313" key="3">
    <source>
        <dbReference type="Proteomes" id="UP000301737"/>
    </source>
</evidence>
<feature type="compositionally biased region" description="Basic and acidic residues" evidence="1">
    <location>
        <begin position="235"/>
        <end position="249"/>
    </location>
</feature>
<sequence>MPGKKRNSNSSRLKLVAPRRGLQRSRSVFNERRGPRAANNDTRYKVHKTLRADISQDTGHALDWLDSLIRKGRGILDSLEEEESLFKRELGGEKRRTRIQEQLIENALDGDSETELEKENSGIDTSSFRCLAENVRNTLTEYNNNNENEDDSSDGPCGVEEVQYEEDKPKADVEQEDIVILSDEDEERPQESEKSEGGEAGQILSDEQEIDLISSDQNLNDREAEEDKNDEDETFERQYFEKQKLRTTSEDAQELEDEQAENRLGANNDPEERAVEIVGDLTGGFLPTSSQVFDEKLQDGLDIDTQTLSADETSYYDTNGQEEAVGKKNVCESLRNAVTEDEDGPEFSKSTPDRYDEVVLFDGDQLEKQKLEEQEVSEELQDQEREQEMEQPKVEKILESEQKREGEEGDNQEKEQDQEAYLGRQERGFQQDQETRKSEGYNEEGRWEQYKRAKQMGNPEERSVEVNTSAANQVPDYLYDYQMIANQAIHQLLQTANEQPLSSESTSSESFSDTKYGTPEGYVFVEEDGIGKQDMNRVAYDVNKVIKPSASLHDNEDKERNTSEIVNATKKEIKSTNQHNDGSNINKISKNSLLQQSFKPDPKVEDADSFVSSLEDDSTIYYSTDEHLVAEEPLHQGVEDESVLAVRRNKEFDIAPSRYEILFCESDYSSSSNEDNARVVEPVGAYVSPFTENPFSNTQRLEDPEAFLRRTLESLGESFGSESEDVIMEDANDFDSSSNEDFFSQASDANNVSDAETVKGLKLSDNMNNFGSSSEVVLTDTCNQIGNTQSPGDDSIRPLQFFSNTDFPLFISSEPDLIEEVDSERIPQDQEKLILEEVGLDEGQARTVCVESEPIIEFDSEPQDFADIILDEFTAPDLVEEASDTEDGKNDISLEEVSEFSTTETVHVITTEPIVEHPEPLPFANVEVLELAESDGENTDNVMVDVGSSSFKETNDFHLHTGRGFNTDVLSGNFNGESLESTSLEERTGESSKQRPRSIASRLFSSPIRVLRNVISGVKDVGNVLTDFVNTVDMNSAETDTDVENSSPGVPRADFRSESEAEVEFGPQTNVLGFNISDEDKSLGDKLDNREILSGVQAIQRLAWEFENRPISSFRERSPSIDDNDAEEEFNTSVKKDTNSELEVGEEDSFLENDQDRFLSKGSSVSKRKKEDNENNETKDDIKVENTDPGGMEEKSMEDVTSDEGIRGAQETELKLGGQEDFRKQSNDSIERENSGNKYENTGNYGHEEIKSKKNSFPVSTKPMELKYSYKAPLRNEEANEEKPETDLQIKGVQVEDENEDAIQVPVKIEDEEPKSLSKEQDLQKEKDSEPAQYGSKKKRGKKRKHSSPISESSKRRGPGSSKSQDKRKKGPITRSRTTPSPSERNTRRNTRSKRTR</sequence>
<feature type="region of interest" description="Disordered" evidence="1">
    <location>
        <begin position="976"/>
        <end position="998"/>
    </location>
</feature>
<feature type="compositionally biased region" description="Acidic residues" evidence="1">
    <location>
        <begin position="223"/>
        <end position="234"/>
    </location>
</feature>
<dbReference type="OrthoDB" id="4070768at2759"/>
<feature type="compositionally biased region" description="Polar residues" evidence="1">
    <location>
        <begin position="1037"/>
        <end position="1048"/>
    </location>
</feature>
<evidence type="ECO:0000256" key="1">
    <source>
        <dbReference type="SAM" id="MobiDB-lite"/>
    </source>
</evidence>
<evidence type="ECO:0000313" key="2">
    <source>
        <dbReference type="EMBL" id="GCE98126.1"/>
    </source>
</evidence>
<feature type="compositionally biased region" description="Basic and acidic residues" evidence="1">
    <location>
        <begin position="382"/>
        <end position="417"/>
    </location>
</feature>
<feature type="region of interest" description="Disordered" evidence="1">
    <location>
        <begin position="1037"/>
        <end position="1059"/>
    </location>
</feature>
<protein>
    <submittedName>
        <fullName evidence="2">Uncharacterized protein</fullName>
    </submittedName>
</protein>
<feature type="compositionally biased region" description="Basic and acidic residues" evidence="1">
    <location>
        <begin position="1274"/>
        <end position="1288"/>
    </location>
</feature>
<feature type="compositionally biased region" description="Polar residues" evidence="1">
    <location>
        <begin position="1375"/>
        <end position="1384"/>
    </location>
</feature>
<feature type="compositionally biased region" description="Acidic residues" evidence="1">
    <location>
        <begin position="1143"/>
        <end position="1153"/>
    </location>
</feature>